<dbReference type="GO" id="GO:0005886">
    <property type="term" value="C:plasma membrane"/>
    <property type="evidence" value="ECO:0007669"/>
    <property type="project" value="TreeGrafter"/>
</dbReference>
<feature type="transmembrane region" description="Helical" evidence="6">
    <location>
        <begin position="386"/>
        <end position="407"/>
    </location>
</feature>
<dbReference type="NCBIfam" id="NF037979">
    <property type="entry name" value="Na_transp"/>
    <property type="match status" value="1"/>
</dbReference>
<proteinExistence type="predicted"/>
<dbReference type="OrthoDB" id="6581954at2759"/>
<feature type="transmembrane region" description="Helical" evidence="6">
    <location>
        <begin position="274"/>
        <end position="294"/>
    </location>
</feature>
<dbReference type="InterPro" id="IPR000175">
    <property type="entry name" value="Na/ntran_symport"/>
</dbReference>
<dbReference type="PROSITE" id="PS50267">
    <property type="entry name" value="NA_NEUROTRAN_SYMP_3"/>
    <property type="match status" value="1"/>
</dbReference>
<protein>
    <recommendedName>
        <fullName evidence="9">Transporter</fullName>
    </recommendedName>
</protein>
<keyword evidence="4 6" id="KW-1133">Transmembrane helix</keyword>
<dbReference type="InterPro" id="IPR037272">
    <property type="entry name" value="SNS_sf"/>
</dbReference>
<feature type="transmembrane region" description="Helical" evidence="6">
    <location>
        <begin position="136"/>
        <end position="163"/>
    </location>
</feature>
<evidence type="ECO:0000256" key="4">
    <source>
        <dbReference type="ARBA" id="ARBA00022989"/>
    </source>
</evidence>
<evidence type="ECO:0000256" key="2">
    <source>
        <dbReference type="ARBA" id="ARBA00022448"/>
    </source>
</evidence>
<feature type="transmembrane region" description="Helical" evidence="6">
    <location>
        <begin position="6"/>
        <end position="28"/>
    </location>
</feature>
<dbReference type="SUPFAM" id="SSF161070">
    <property type="entry name" value="SNF-like"/>
    <property type="match status" value="1"/>
</dbReference>
<dbReference type="PRINTS" id="PR00176">
    <property type="entry name" value="NANEUSMPORT"/>
</dbReference>
<organism evidence="7 8">
    <name type="scientific">Polarella glacialis</name>
    <name type="common">Dinoflagellate</name>
    <dbReference type="NCBI Taxonomy" id="89957"/>
    <lineage>
        <taxon>Eukaryota</taxon>
        <taxon>Sar</taxon>
        <taxon>Alveolata</taxon>
        <taxon>Dinophyceae</taxon>
        <taxon>Suessiales</taxon>
        <taxon>Suessiaceae</taxon>
        <taxon>Polarella</taxon>
    </lineage>
</organism>
<feature type="transmembrane region" description="Helical" evidence="6">
    <location>
        <begin position="90"/>
        <end position="110"/>
    </location>
</feature>
<feature type="transmembrane region" description="Helical" evidence="6">
    <location>
        <begin position="60"/>
        <end position="78"/>
    </location>
</feature>
<reference evidence="7" key="1">
    <citation type="submission" date="2021-02" db="EMBL/GenBank/DDBJ databases">
        <authorList>
            <person name="Dougan E. K."/>
            <person name="Rhodes N."/>
            <person name="Thang M."/>
            <person name="Chan C."/>
        </authorList>
    </citation>
    <scope>NUCLEOTIDE SEQUENCE</scope>
</reference>
<feature type="transmembrane region" description="Helical" evidence="6">
    <location>
        <begin position="203"/>
        <end position="221"/>
    </location>
</feature>
<evidence type="ECO:0008006" key="9">
    <source>
        <dbReference type="Google" id="ProtNLM"/>
    </source>
</evidence>
<feature type="transmembrane region" description="Helical" evidence="6">
    <location>
        <begin position="352"/>
        <end position="374"/>
    </location>
</feature>
<sequence>MAASAVGIITLFAVVLAGPLAWAVATYVQSRRKAADGAAEASASEGQVDGKETEREEMSGVAYTLSLLGYAIGLGNLWRFPYLVGKWGGGAFIIAYLVRLFVVAIPAYLMEMVMGQYTRKRTVGCFKMIHPRWDGLAYGQALILLLVMAYYNVLLAYAIIYIAGSLVDPLPWAADSKNYFNAEVLNGYDDYIDKGLGPVQWKLALALLVVWLIVFASLAFGKKILTKVTWVTVVGPIVMLVVLLFRSVTLAGAADGIKFYIGKFDGEVLGDLDMWASACSQILFSLSPGFGTAITMSSYTRPKENVFRTCMVVVVCNSAFSLAGGFAIFSIVGNITFRLNAAGGVLDEATGVMALTTVAEQASAGTGLAFIAIADGMRAFGSGANAMSVLFFSVLLTLGLDSTFCWAETFVCYVEDYCLVKGGTKPAHWKIAFMFTFDFGWRRLVVHVKLATLGNLRTPLGQDVVPSFFWRLGIHFTMPAGCLFLFFYIFSSDVAEPYGGYPGWLQGIGWFCLAALLAVTPLGFVRSLMSGTGSTLPPLEQEEAALAAALGIKSTLPPLGQNEECTI</sequence>
<dbReference type="GO" id="GO:0035725">
    <property type="term" value="P:sodium ion transmembrane transport"/>
    <property type="evidence" value="ECO:0007669"/>
    <property type="project" value="TreeGrafter"/>
</dbReference>
<accession>A0A813H8G9</accession>
<comment type="subcellular location">
    <subcellularLocation>
        <location evidence="1">Membrane</location>
        <topology evidence="1">Multi-pass membrane protein</topology>
    </subcellularLocation>
</comment>
<gene>
    <name evidence="7" type="ORF">PGLA1383_LOCUS49657</name>
</gene>
<feature type="transmembrane region" description="Helical" evidence="6">
    <location>
        <begin position="228"/>
        <end position="254"/>
    </location>
</feature>
<evidence type="ECO:0000256" key="5">
    <source>
        <dbReference type="ARBA" id="ARBA00023136"/>
    </source>
</evidence>
<evidence type="ECO:0000256" key="6">
    <source>
        <dbReference type="SAM" id="Phobius"/>
    </source>
</evidence>
<evidence type="ECO:0000313" key="8">
    <source>
        <dbReference type="Proteomes" id="UP000654075"/>
    </source>
</evidence>
<feature type="transmembrane region" description="Helical" evidence="6">
    <location>
        <begin position="503"/>
        <end position="525"/>
    </location>
</feature>
<keyword evidence="3 6" id="KW-0812">Transmembrane</keyword>
<evidence type="ECO:0000256" key="1">
    <source>
        <dbReference type="ARBA" id="ARBA00004141"/>
    </source>
</evidence>
<keyword evidence="2" id="KW-0813">Transport</keyword>
<keyword evidence="8" id="KW-1185">Reference proteome</keyword>
<evidence type="ECO:0000313" key="7">
    <source>
        <dbReference type="EMBL" id="CAE8633982.1"/>
    </source>
</evidence>
<dbReference type="AlphaFoldDB" id="A0A813H8G9"/>
<comment type="caution">
    <text evidence="7">The sequence shown here is derived from an EMBL/GenBank/DDBJ whole genome shotgun (WGS) entry which is preliminary data.</text>
</comment>
<feature type="transmembrane region" description="Helical" evidence="6">
    <location>
        <begin position="306"/>
        <end position="332"/>
    </location>
</feature>
<dbReference type="Proteomes" id="UP000654075">
    <property type="component" value="Unassembled WGS sequence"/>
</dbReference>
<name>A0A813H8G9_POLGL</name>
<dbReference type="EMBL" id="CAJNNV010030867">
    <property type="protein sequence ID" value="CAE8633982.1"/>
    <property type="molecule type" value="Genomic_DNA"/>
</dbReference>
<dbReference type="PANTHER" id="PTHR11616:SF240">
    <property type="entry name" value="BLOATED TUBULES, ISOFORM B-RELATED"/>
    <property type="match status" value="1"/>
</dbReference>
<dbReference type="PANTHER" id="PTHR11616">
    <property type="entry name" value="SODIUM/CHLORIDE DEPENDENT TRANSPORTER"/>
    <property type="match status" value="1"/>
</dbReference>
<keyword evidence="5 6" id="KW-0472">Membrane</keyword>
<dbReference type="Pfam" id="PF00209">
    <property type="entry name" value="SNF"/>
    <property type="match status" value="1"/>
</dbReference>
<feature type="transmembrane region" description="Helical" evidence="6">
    <location>
        <begin position="468"/>
        <end position="491"/>
    </location>
</feature>
<evidence type="ECO:0000256" key="3">
    <source>
        <dbReference type="ARBA" id="ARBA00022692"/>
    </source>
</evidence>